<dbReference type="PANTHER" id="PTHR24321">
    <property type="entry name" value="DEHYDROGENASES, SHORT CHAIN"/>
    <property type="match status" value="1"/>
</dbReference>
<keyword evidence="2" id="KW-0521">NADP</keyword>
<protein>
    <submittedName>
        <fullName evidence="4">Uncharacterized protein</fullName>
    </submittedName>
</protein>
<dbReference type="PRINTS" id="PR00081">
    <property type="entry name" value="GDHRDH"/>
</dbReference>
<dbReference type="InterPro" id="IPR002347">
    <property type="entry name" value="SDR_fam"/>
</dbReference>
<dbReference type="Pfam" id="PF13561">
    <property type="entry name" value="adh_short_C2"/>
    <property type="match status" value="1"/>
</dbReference>
<proteinExistence type="inferred from homology"/>
<dbReference type="PRINTS" id="PR00080">
    <property type="entry name" value="SDRFAMILY"/>
</dbReference>
<comment type="caution">
    <text evidence="4">The sequence shown here is derived from an EMBL/GenBank/DDBJ whole genome shotgun (WGS) entry which is preliminary data.</text>
</comment>
<sequence length="272" mass="28695">MLGGVAIVTGGGSGIGRDCTLAYAYEGVRAIIVADIDVDAAQSSADESRKLAIHQDFEAIAFHVDVSSETSVNDMVSAATKRYGRLDYLVNSAGIGVQNPAEIASSSVDELDRFHNVNVKGTFLCVKAATRVMQGQERRVIQGRTGPLDVGRGSIINLGSCNSFMATAYITQYTVAKHAVLGLTRNAALDNAKYGIRVNAVCPSWVDTPMIDRAIEGDKSLKSHIDSVVPLGRIASPEDVSNVVMFLSSDKSSYVTGVGLIVDGGATLTVHT</sequence>
<dbReference type="EMBL" id="JAGPXC010000003">
    <property type="protein sequence ID" value="KAH6656003.1"/>
    <property type="molecule type" value="Genomic_DNA"/>
</dbReference>
<dbReference type="PROSITE" id="PS00061">
    <property type="entry name" value="ADH_SHORT"/>
    <property type="match status" value="1"/>
</dbReference>
<accession>A0A9P8ZZF5</accession>
<organism evidence="4 5">
    <name type="scientific">Truncatella angustata</name>
    <dbReference type="NCBI Taxonomy" id="152316"/>
    <lineage>
        <taxon>Eukaryota</taxon>
        <taxon>Fungi</taxon>
        <taxon>Dikarya</taxon>
        <taxon>Ascomycota</taxon>
        <taxon>Pezizomycotina</taxon>
        <taxon>Sordariomycetes</taxon>
        <taxon>Xylariomycetidae</taxon>
        <taxon>Amphisphaeriales</taxon>
        <taxon>Sporocadaceae</taxon>
        <taxon>Truncatella</taxon>
    </lineage>
</organism>
<keyword evidence="3" id="KW-0560">Oxidoreductase</keyword>
<evidence type="ECO:0000256" key="1">
    <source>
        <dbReference type="ARBA" id="ARBA00006484"/>
    </source>
</evidence>
<dbReference type="GO" id="GO:0016491">
    <property type="term" value="F:oxidoreductase activity"/>
    <property type="evidence" value="ECO:0007669"/>
    <property type="project" value="UniProtKB-KW"/>
</dbReference>
<dbReference type="Proteomes" id="UP000758603">
    <property type="component" value="Unassembled WGS sequence"/>
</dbReference>
<evidence type="ECO:0000313" key="5">
    <source>
        <dbReference type="Proteomes" id="UP000758603"/>
    </source>
</evidence>
<dbReference type="InterPro" id="IPR036291">
    <property type="entry name" value="NAD(P)-bd_dom_sf"/>
</dbReference>
<dbReference type="GeneID" id="70138034"/>
<dbReference type="SUPFAM" id="SSF51735">
    <property type="entry name" value="NAD(P)-binding Rossmann-fold domains"/>
    <property type="match status" value="1"/>
</dbReference>
<dbReference type="PANTHER" id="PTHR24321:SF8">
    <property type="entry name" value="ESTRADIOL 17-BETA-DEHYDROGENASE 8-RELATED"/>
    <property type="match status" value="1"/>
</dbReference>
<comment type="similarity">
    <text evidence="1">Belongs to the short-chain dehydrogenases/reductases (SDR) family.</text>
</comment>
<evidence type="ECO:0000256" key="2">
    <source>
        <dbReference type="ARBA" id="ARBA00022857"/>
    </source>
</evidence>
<keyword evidence="5" id="KW-1185">Reference proteome</keyword>
<dbReference type="Gene3D" id="3.40.50.720">
    <property type="entry name" value="NAD(P)-binding Rossmann-like Domain"/>
    <property type="match status" value="1"/>
</dbReference>
<reference evidence="4" key="1">
    <citation type="journal article" date="2021" name="Nat. Commun.">
        <title>Genetic determinants of endophytism in the Arabidopsis root mycobiome.</title>
        <authorList>
            <person name="Mesny F."/>
            <person name="Miyauchi S."/>
            <person name="Thiergart T."/>
            <person name="Pickel B."/>
            <person name="Atanasova L."/>
            <person name="Karlsson M."/>
            <person name="Huettel B."/>
            <person name="Barry K.W."/>
            <person name="Haridas S."/>
            <person name="Chen C."/>
            <person name="Bauer D."/>
            <person name="Andreopoulos W."/>
            <person name="Pangilinan J."/>
            <person name="LaButti K."/>
            <person name="Riley R."/>
            <person name="Lipzen A."/>
            <person name="Clum A."/>
            <person name="Drula E."/>
            <person name="Henrissat B."/>
            <person name="Kohler A."/>
            <person name="Grigoriev I.V."/>
            <person name="Martin F.M."/>
            <person name="Hacquard S."/>
        </authorList>
    </citation>
    <scope>NUCLEOTIDE SEQUENCE</scope>
    <source>
        <strain evidence="4">MPI-SDFR-AT-0073</strain>
    </source>
</reference>
<dbReference type="InterPro" id="IPR020904">
    <property type="entry name" value="Sc_DH/Rdtase_CS"/>
</dbReference>
<dbReference type="AlphaFoldDB" id="A0A9P8ZZF5"/>
<evidence type="ECO:0000256" key="3">
    <source>
        <dbReference type="ARBA" id="ARBA00023002"/>
    </source>
</evidence>
<name>A0A9P8ZZF5_9PEZI</name>
<evidence type="ECO:0000313" key="4">
    <source>
        <dbReference type="EMBL" id="KAH6656003.1"/>
    </source>
</evidence>
<dbReference type="OrthoDB" id="5840532at2759"/>
<dbReference type="RefSeq" id="XP_045960268.1">
    <property type="nucleotide sequence ID" value="XM_046109143.1"/>
</dbReference>
<dbReference type="CDD" id="cd05233">
    <property type="entry name" value="SDR_c"/>
    <property type="match status" value="1"/>
</dbReference>
<dbReference type="FunFam" id="3.40.50.720:FF:000084">
    <property type="entry name" value="Short-chain dehydrogenase reductase"/>
    <property type="match status" value="1"/>
</dbReference>
<gene>
    <name evidence="4" type="ORF">BKA67DRAFT_690700</name>
</gene>